<dbReference type="InterPro" id="IPR001054">
    <property type="entry name" value="A/G_cyclase"/>
</dbReference>
<dbReference type="SMART" id="SM00044">
    <property type="entry name" value="CYCc"/>
    <property type="match status" value="1"/>
</dbReference>
<dbReference type="InterPro" id="IPR050697">
    <property type="entry name" value="Adenylyl/Guanylyl_Cyclase_3/4"/>
</dbReference>
<evidence type="ECO:0000256" key="1">
    <source>
        <dbReference type="SAM" id="Coils"/>
    </source>
</evidence>
<evidence type="ECO:0000259" key="3">
    <source>
        <dbReference type="PROSITE" id="PS50125"/>
    </source>
</evidence>
<dbReference type="InterPro" id="IPR007890">
    <property type="entry name" value="CHASE2"/>
</dbReference>
<name>A0ABM7RG52_9BACT</name>
<evidence type="ECO:0000256" key="2">
    <source>
        <dbReference type="SAM" id="Phobius"/>
    </source>
</evidence>
<dbReference type="PANTHER" id="PTHR43081">
    <property type="entry name" value="ADENYLATE CYCLASE, TERMINAL-DIFFERENTIATION SPECIFIC-RELATED"/>
    <property type="match status" value="1"/>
</dbReference>
<organism evidence="4 5">
    <name type="scientific">Haloferula helveola</name>
    <dbReference type="NCBI Taxonomy" id="490095"/>
    <lineage>
        <taxon>Bacteria</taxon>
        <taxon>Pseudomonadati</taxon>
        <taxon>Verrucomicrobiota</taxon>
        <taxon>Verrucomicrobiia</taxon>
        <taxon>Verrucomicrobiales</taxon>
        <taxon>Verrucomicrobiaceae</taxon>
        <taxon>Haloferula</taxon>
    </lineage>
</organism>
<keyword evidence="5" id="KW-1185">Reference proteome</keyword>
<proteinExistence type="predicted"/>
<dbReference type="Pfam" id="PF05226">
    <property type="entry name" value="CHASE2"/>
    <property type="match status" value="1"/>
</dbReference>
<reference evidence="4 5" key="1">
    <citation type="submission" date="2021-06" db="EMBL/GenBank/DDBJ databases">
        <title>Complete genome of Haloferula helveola possessing various polysaccharide degrading enzymes.</title>
        <authorList>
            <person name="Takami H."/>
            <person name="Huang C."/>
            <person name="Hamasaki K."/>
        </authorList>
    </citation>
    <scope>NUCLEOTIDE SEQUENCE [LARGE SCALE GENOMIC DNA]</scope>
    <source>
        <strain evidence="4 5">CN-1</strain>
    </source>
</reference>
<evidence type="ECO:0000313" key="5">
    <source>
        <dbReference type="Proteomes" id="UP001374893"/>
    </source>
</evidence>
<feature type="transmembrane region" description="Helical" evidence="2">
    <location>
        <begin position="377"/>
        <end position="399"/>
    </location>
</feature>
<dbReference type="SUPFAM" id="SSF55073">
    <property type="entry name" value="Nucleotide cyclase"/>
    <property type="match status" value="1"/>
</dbReference>
<protein>
    <submittedName>
        <fullName evidence="4">Adenylate cyclase</fullName>
    </submittedName>
</protein>
<feature type="domain" description="Guanylate cyclase" evidence="3">
    <location>
        <begin position="443"/>
        <end position="577"/>
    </location>
</feature>
<dbReference type="Pfam" id="PF00211">
    <property type="entry name" value="Guanylate_cyc"/>
    <property type="match status" value="1"/>
</dbReference>
<accession>A0ABM7RG52</accession>
<keyword evidence="2" id="KW-1133">Transmembrane helix</keyword>
<dbReference type="EMBL" id="AP024702">
    <property type="protein sequence ID" value="BCX49535.1"/>
    <property type="molecule type" value="Genomic_DNA"/>
</dbReference>
<dbReference type="SMART" id="SM01080">
    <property type="entry name" value="CHASE2"/>
    <property type="match status" value="1"/>
</dbReference>
<keyword evidence="1" id="KW-0175">Coiled coil</keyword>
<dbReference type="CDD" id="cd07302">
    <property type="entry name" value="CHD"/>
    <property type="match status" value="1"/>
</dbReference>
<dbReference type="PROSITE" id="PS50125">
    <property type="entry name" value="GUANYLATE_CYCLASE_2"/>
    <property type="match status" value="1"/>
</dbReference>
<feature type="transmembrane region" description="Helical" evidence="2">
    <location>
        <begin position="324"/>
        <end position="342"/>
    </location>
</feature>
<dbReference type="PANTHER" id="PTHR43081:SF1">
    <property type="entry name" value="ADENYLATE CYCLASE, TERMINAL-DIFFERENTIATION SPECIFIC"/>
    <property type="match status" value="1"/>
</dbReference>
<keyword evidence="2" id="KW-0472">Membrane</keyword>
<dbReference type="Proteomes" id="UP001374893">
    <property type="component" value="Chromosome"/>
</dbReference>
<keyword evidence="2" id="KW-0812">Transmembrane</keyword>
<feature type="coiled-coil region" evidence="1">
    <location>
        <begin position="510"/>
        <end position="537"/>
    </location>
</feature>
<gene>
    <name evidence="4" type="ORF">HAHE_34430</name>
</gene>
<feature type="transmembrane region" description="Helical" evidence="2">
    <location>
        <begin position="349"/>
        <end position="371"/>
    </location>
</feature>
<dbReference type="InterPro" id="IPR029787">
    <property type="entry name" value="Nucleotide_cyclase"/>
</dbReference>
<evidence type="ECO:0000313" key="4">
    <source>
        <dbReference type="EMBL" id="BCX49535.1"/>
    </source>
</evidence>
<sequence length="648" mass="69848">MTSKSSVRRWNALVLALAGVAFVWLALWAFPPGRSLTERVDRMVSDELLRITGGPAEREDLVLLGIDEASLTLPGITEEELAGSEALQAMSERFPWDRKVWAEAINRLGDAGARLIVVDLVFSNPSDPESDAALVEEIERHSDRVVLTSLFAPVGAGKEGREIFTLVEPAEAFLDAGGEVGFVNFPIDPWDGIARRARYRSTLGAENGEVLEGEPERFSLAARMVEALGGAVPDGDQELRFATTAERGGTGVYAPASLYGIFVDAIWERNYDGGRFFRDKVVVLGPTASRFQDIHPTPVGPLSGPQLHMQAAACGLAGAFVRPFGSPSWMLLAAGAVSALWASSMRRGLLALLGVIGLVCLLAAVSVLGLAMGSVRIPVAGAVVSVIAAGVAAQSYHLIRERLEKRRLRHQFRRFVSRDVADRLVDDPEEWQRVAAGGMRRVVVLFSDVRGFTERSERSDPASLVRQLNEYLTAMVGVVFRNGGTLDKFIGDAVMAHWGALESGDTATFARAALKTAREMEGELERLNREWETAGLEPLKIGIGMHVGEVIAGELGSPERIEFGVIGDAVNLASRFEGLTKHVGATVVYSAELRETAGEEGGIPLGLVRVKGRREALELFAEGDASNISRSLEAMAPGEDGVRTLDEK</sequence>
<dbReference type="Gene3D" id="3.30.70.1230">
    <property type="entry name" value="Nucleotide cyclase"/>
    <property type="match status" value="1"/>
</dbReference>